<evidence type="ECO:0000256" key="3">
    <source>
        <dbReference type="ARBA" id="ARBA00023163"/>
    </source>
</evidence>
<dbReference type="Pfam" id="PF09339">
    <property type="entry name" value="HTH_IclR"/>
    <property type="match status" value="1"/>
</dbReference>
<evidence type="ECO:0000313" key="9">
    <source>
        <dbReference type="Proteomes" id="UP001501169"/>
    </source>
</evidence>
<keyword evidence="9" id="KW-1185">Reference proteome</keyword>
<evidence type="ECO:0000256" key="1">
    <source>
        <dbReference type="ARBA" id="ARBA00023015"/>
    </source>
</evidence>
<dbReference type="InterPro" id="IPR036390">
    <property type="entry name" value="WH_DNA-bd_sf"/>
</dbReference>
<dbReference type="SUPFAM" id="SSF46785">
    <property type="entry name" value="Winged helix' DNA-binding domain"/>
    <property type="match status" value="1"/>
</dbReference>
<dbReference type="PANTHER" id="PTHR30136:SF24">
    <property type="entry name" value="HTH-TYPE TRANSCRIPTIONAL REPRESSOR ALLR"/>
    <property type="match status" value="1"/>
</dbReference>
<accession>A0ABP3P1N0</accession>
<keyword evidence="1" id="KW-0805">Transcription regulation</keyword>
<evidence type="ECO:0000256" key="4">
    <source>
        <dbReference type="ARBA" id="ARBA00040379"/>
    </source>
</evidence>
<dbReference type="Proteomes" id="UP001501169">
    <property type="component" value="Unassembled WGS sequence"/>
</dbReference>
<comment type="caution">
    <text evidence="8">The sequence shown here is derived from an EMBL/GenBank/DDBJ whole genome shotgun (WGS) entry which is preliminary data.</text>
</comment>
<name>A0ABP3P1N0_9GAMM</name>
<dbReference type="EMBL" id="BAAAEO010000004">
    <property type="protein sequence ID" value="GAA0558350.1"/>
    <property type="molecule type" value="Genomic_DNA"/>
</dbReference>
<evidence type="ECO:0000313" key="8">
    <source>
        <dbReference type="EMBL" id="GAA0558350.1"/>
    </source>
</evidence>
<dbReference type="SMART" id="SM00346">
    <property type="entry name" value="HTH_ICLR"/>
    <property type="match status" value="1"/>
</dbReference>
<keyword evidence="3" id="KW-0804">Transcription</keyword>
<dbReference type="InterPro" id="IPR036388">
    <property type="entry name" value="WH-like_DNA-bd_sf"/>
</dbReference>
<dbReference type="PROSITE" id="PS51077">
    <property type="entry name" value="HTH_ICLR"/>
    <property type="match status" value="1"/>
</dbReference>
<dbReference type="PROSITE" id="PS51078">
    <property type="entry name" value="ICLR_ED"/>
    <property type="match status" value="1"/>
</dbReference>
<feature type="domain" description="IclR-ED" evidence="7">
    <location>
        <begin position="67"/>
        <end position="250"/>
    </location>
</feature>
<dbReference type="InterPro" id="IPR050707">
    <property type="entry name" value="HTH_MetabolicPath_Reg"/>
</dbReference>
<reference evidence="9" key="1">
    <citation type="journal article" date="2019" name="Int. J. Syst. Evol. Microbiol.">
        <title>The Global Catalogue of Microorganisms (GCM) 10K type strain sequencing project: providing services to taxonomists for standard genome sequencing and annotation.</title>
        <authorList>
            <consortium name="The Broad Institute Genomics Platform"/>
            <consortium name="The Broad Institute Genome Sequencing Center for Infectious Disease"/>
            <person name="Wu L."/>
            <person name="Ma J."/>
        </authorList>
    </citation>
    <scope>NUCLEOTIDE SEQUENCE [LARGE SCALE GENOMIC DNA]</scope>
    <source>
        <strain evidence="9">JCM 14331</strain>
    </source>
</reference>
<dbReference type="PANTHER" id="PTHR30136">
    <property type="entry name" value="HELIX-TURN-HELIX TRANSCRIPTIONAL REGULATOR, ICLR FAMILY"/>
    <property type="match status" value="1"/>
</dbReference>
<dbReference type="SUPFAM" id="SSF55781">
    <property type="entry name" value="GAF domain-like"/>
    <property type="match status" value="1"/>
</dbReference>
<evidence type="ECO:0000259" key="6">
    <source>
        <dbReference type="PROSITE" id="PS51077"/>
    </source>
</evidence>
<dbReference type="Gene3D" id="3.30.450.40">
    <property type="match status" value="1"/>
</dbReference>
<dbReference type="InterPro" id="IPR005471">
    <property type="entry name" value="Tscrpt_reg_IclR_N"/>
</dbReference>
<dbReference type="RefSeq" id="WP_226767536.1">
    <property type="nucleotide sequence ID" value="NZ_BAAAEO010000004.1"/>
</dbReference>
<sequence>MVSYVIPNLANACRILSLVTESDQGLSLSELEQRLAVPRTTAFRILQTLCQEQVLEKHGKRYLAGAQLFKMGLSLLSSQRLQQQALPMLQQLALTTGLTAHLALPHAKGALLVEVCDSPNPLRLAARPGSIADFNCSAAGKVFLAFHHFDQLPALAAAGLFKQRTANSLVQPQQLITELQRVLARGYASDEMEYHEDVRCLAVPVRNSQGTVVAAVGVTGPSALYAKKTQTDLIASVKQTAIDIALSTYRPQLVANNARGQ</sequence>
<evidence type="ECO:0000259" key="7">
    <source>
        <dbReference type="PROSITE" id="PS51078"/>
    </source>
</evidence>
<gene>
    <name evidence="8" type="ORF">GCM10009098_27890</name>
</gene>
<dbReference type="Pfam" id="PF01614">
    <property type="entry name" value="IclR_C"/>
    <property type="match status" value="1"/>
</dbReference>
<proteinExistence type="predicted"/>
<organism evidence="8 9">
    <name type="scientific">Rheinheimera aquimaris</name>
    <dbReference type="NCBI Taxonomy" id="412437"/>
    <lineage>
        <taxon>Bacteria</taxon>
        <taxon>Pseudomonadati</taxon>
        <taxon>Pseudomonadota</taxon>
        <taxon>Gammaproteobacteria</taxon>
        <taxon>Chromatiales</taxon>
        <taxon>Chromatiaceae</taxon>
        <taxon>Rheinheimera</taxon>
    </lineage>
</organism>
<dbReference type="InterPro" id="IPR014757">
    <property type="entry name" value="Tscrpt_reg_IclR_C"/>
</dbReference>
<dbReference type="InterPro" id="IPR029016">
    <property type="entry name" value="GAF-like_dom_sf"/>
</dbReference>
<keyword evidence="2" id="KW-0238">DNA-binding</keyword>
<feature type="domain" description="HTH iclR-type" evidence="6">
    <location>
        <begin position="6"/>
        <end position="66"/>
    </location>
</feature>
<protein>
    <recommendedName>
        <fullName evidence="4">HTH-type transcriptional repressor AllR</fullName>
    </recommendedName>
    <alternativeName>
        <fullName evidence="5">Negative regulator of allantoin and glyoxylate utilization operons</fullName>
    </alternativeName>
</protein>
<evidence type="ECO:0000256" key="2">
    <source>
        <dbReference type="ARBA" id="ARBA00023125"/>
    </source>
</evidence>
<dbReference type="Gene3D" id="1.10.10.10">
    <property type="entry name" value="Winged helix-like DNA-binding domain superfamily/Winged helix DNA-binding domain"/>
    <property type="match status" value="1"/>
</dbReference>
<evidence type="ECO:0000256" key="5">
    <source>
        <dbReference type="ARBA" id="ARBA00042627"/>
    </source>
</evidence>